<sequence length="134" mass="14642">MLPPTTPYLAARSSTRILLLGAAALLLYLALPSALRAGFACRAVGYETAVTGRVSGHWQSRHAHGFFLDGRRRPSYDFRAFVPAPAAAPADEQDLNQYLRPGDLIRKPAHARALTVRRGDRLSHWVCPPAEATP</sequence>
<evidence type="ECO:0000313" key="1">
    <source>
        <dbReference type="EMBL" id="ALW85237.1"/>
    </source>
</evidence>
<reference evidence="1 2" key="1">
    <citation type="submission" date="2015-12" db="EMBL/GenBank/DDBJ databases">
        <authorList>
            <person name="Shamseldin A."/>
            <person name="Moawad H."/>
            <person name="Abd El-Rahim W.M."/>
            <person name="Sadowsky M.J."/>
        </authorList>
    </citation>
    <scope>NUCLEOTIDE SEQUENCE [LARGE SCALE GENOMIC DNA]</scope>
    <source>
        <strain evidence="1 2">DG5B</strain>
    </source>
</reference>
<dbReference type="KEGG" id="hyg:AUC43_09095"/>
<dbReference type="EMBL" id="CP013909">
    <property type="protein sequence ID" value="ALW85237.1"/>
    <property type="molecule type" value="Genomic_DNA"/>
</dbReference>
<dbReference type="Proteomes" id="UP000059542">
    <property type="component" value="Chromosome"/>
</dbReference>
<organism evidence="1 2">
    <name type="scientific">Hymenobacter sedentarius</name>
    <dbReference type="NCBI Taxonomy" id="1411621"/>
    <lineage>
        <taxon>Bacteria</taxon>
        <taxon>Pseudomonadati</taxon>
        <taxon>Bacteroidota</taxon>
        <taxon>Cytophagia</taxon>
        <taxon>Cytophagales</taxon>
        <taxon>Hymenobacteraceae</taxon>
        <taxon>Hymenobacter</taxon>
    </lineage>
</organism>
<name>A0A0U4ANW0_9BACT</name>
<protein>
    <submittedName>
        <fullName evidence="1">Uncharacterized protein</fullName>
    </submittedName>
</protein>
<evidence type="ECO:0000313" key="2">
    <source>
        <dbReference type="Proteomes" id="UP000059542"/>
    </source>
</evidence>
<keyword evidence="2" id="KW-1185">Reference proteome</keyword>
<gene>
    <name evidence="1" type="ORF">AUC43_09095</name>
</gene>
<dbReference type="RefSeq" id="WP_068192135.1">
    <property type="nucleotide sequence ID" value="NZ_CP013909.1"/>
</dbReference>
<dbReference type="AlphaFoldDB" id="A0A0U4ANW0"/>
<accession>A0A0U4ANW0</accession>
<proteinExistence type="predicted"/>